<comment type="caution">
    <text evidence="7">The sequence shown here is derived from an EMBL/GenBank/DDBJ whole genome shotgun (WGS) entry which is preliminary data.</text>
</comment>
<dbReference type="Gene3D" id="3.40.1390.30">
    <property type="entry name" value="NIF3 (NGG1p interacting factor 3)-like"/>
    <property type="match status" value="1"/>
</dbReference>
<dbReference type="EMBL" id="WELI01000001">
    <property type="protein sequence ID" value="KAB7732486.1"/>
    <property type="molecule type" value="Genomic_DNA"/>
</dbReference>
<dbReference type="Pfam" id="PF01784">
    <property type="entry name" value="DUF34_NIF3"/>
    <property type="match status" value="1"/>
</dbReference>
<protein>
    <recommendedName>
        <fullName evidence="3 5">GTP cyclohydrolase 1 type 2 homolog</fullName>
    </recommendedName>
</protein>
<dbReference type="InterPro" id="IPR015867">
    <property type="entry name" value="N-reg_PII/ATP_PRibTrfase_C"/>
</dbReference>
<accession>A0A7J5U405</accession>
<dbReference type="PANTHER" id="PTHR13799">
    <property type="entry name" value="NGG1 INTERACTING FACTOR 3"/>
    <property type="match status" value="1"/>
</dbReference>
<gene>
    <name evidence="7" type="ORF">F5984_00560</name>
</gene>
<dbReference type="Gene3D" id="3.30.70.120">
    <property type="match status" value="1"/>
</dbReference>
<proteinExistence type="inferred from homology"/>
<dbReference type="SUPFAM" id="SSF102705">
    <property type="entry name" value="NIF3 (NGG1p interacting factor 3)-like"/>
    <property type="match status" value="1"/>
</dbReference>
<dbReference type="GO" id="GO:0046872">
    <property type="term" value="F:metal ion binding"/>
    <property type="evidence" value="ECO:0007669"/>
    <property type="project" value="UniProtKB-UniRule"/>
</dbReference>
<evidence type="ECO:0000313" key="8">
    <source>
        <dbReference type="Proteomes" id="UP000488299"/>
    </source>
</evidence>
<dbReference type="AlphaFoldDB" id="A0A7J5U405"/>
<comment type="subunit">
    <text evidence="2">Homohexamer.</text>
</comment>
<dbReference type="NCBIfam" id="TIGR00486">
    <property type="entry name" value="YbgI_SA1388"/>
    <property type="match status" value="1"/>
</dbReference>
<organism evidence="7 8">
    <name type="scientific">Rudanella paleaurantiibacter</name>
    <dbReference type="NCBI Taxonomy" id="2614655"/>
    <lineage>
        <taxon>Bacteria</taxon>
        <taxon>Pseudomonadati</taxon>
        <taxon>Bacteroidota</taxon>
        <taxon>Cytophagia</taxon>
        <taxon>Cytophagales</taxon>
        <taxon>Cytophagaceae</taxon>
        <taxon>Rudanella</taxon>
    </lineage>
</organism>
<dbReference type="InterPro" id="IPR017221">
    <property type="entry name" value="DUF34/NIF3_bac"/>
</dbReference>
<keyword evidence="4 5" id="KW-0479">Metal-binding</keyword>
<keyword evidence="8" id="KW-1185">Reference proteome</keyword>
<evidence type="ECO:0000313" key="7">
    <source>
        <dbReference type="EMBL" id="KAB7732486.1"/>
    </source>
</evidence>
<evidence type="ECO:0000256" key="6">
    <source>
        <dbReference type="PIRSR" id="PIRSR602678-1"/>
    </source>
</evidence>
<dbReference type="RefSeq" id="WP_152121829.1">
    <property type="nucleotide sequence ID" value="NZ_WELI01000001.1"/>
</dbReference>
<comment type="similarity">
    <text evidence="1 5">Belongs to the GTP cyclohydrolase I type 2/NIF3 family.</text>
</comment>
<feature type="binding site" evidence="6">
    <location>
        <position position="332"/>
    </location>
    <ligand>
        <name>a divalent metal cation</name>
        <dbReference type="ChEBI" id="CHEBI:60240"/>
        <label>1</label>
    </ligand>
</feature>
<feature type="binding site" evidence="6">
    <location>
        <position position="328"/>
    </location>
    <ligand>
        <name>a divalent metal cation</name>
        <dbReference type="ChEBI" id="CHEBI:60240"/>
        <label>1</label>
    </ligand>
</feature>
<dbReference type="PIRSF" id="PIRSF037489">
    <property type="entry name" value="UCP037489_NIF3_YqfO"/>
    <property type="match status" value="1"/>
</dbReference>
<feature type="binding site" evidence="6">
    <location>
        <position position="104"/>
    </location>
    <ligand>
        <name>a divalent metal cation</name>
        <dbReference type="ChEBI" id="CHEBI:60240"/>
        <label>1</label>
    </ligand>
</feature>
<feature type="binding site" evidence="6">
    <location>
        <position position="66"/>
    </location>
    <ligand>
        <name>a divalent metal cation</name>
        <dbReference type="ChEBI" id="CHEBI:60240"/>
        <label>1</label>
    </ligand>
</feature>
<evidence type="ECO:0000256" key="2">
    <source>
        <dbReference type="ARBA" id="ARBA00011643"/>
    </source>
</evidence>
<evidence type="ECO:0000256" key="1">
    <source>
        <dbReference type="ARBA" id="ARBA00006964"/>
    </source>
</evidence>
<sequence length="367" mass="40067">MTQLRELSFILEKMAPPAYQESYDNSGLIVGDPNTEVTGVLVSLDATEAVIDEAIAKGCNVVVAHHPIVFKGLKKLTGRTYVERTVIKAIKNDVALYAIHTNLDNVVGGVNFMIAEKLGLQNVRILAPKSGVLTKLVVFVPVDHSQTLLNALHDAGAGQIGLYDRCSFRTEGTGTFRPLDGANPAIGAVGDDEAVAEHRVEVVFPSYLESAVVAAMKQAHPYEEVAYDLYALNNQNQTVGSGAVGDLPAPMYGREWLHYLKHQMGLSVIRHTALLDRPVRRVAVCGGAGGFLLNDALRAGAEVFVTADYKYHEFFDADNRVTICDIGHYESEVFTKDLIGQHLEKNFSTFAVILSETVTNPVNYFFQ</sequence>
<dbReference type="InterPro" id="IPR002678">
    <property type="entry name" value="DUF34/NIF3"/>
</dbReference>
<evidence type="ECO:0000256" key="3">
    <source>
        <dbReference type="ARBA" id="ARBA00022112"/>
    </source>
</evidence>
<evidence type="ECO:0000256" key="4">
    <source>
        <dbReference type="ARBA" id="ARBA00022723"/>
    </source>
</evidence>
<dbReference type="InterPro" id="IPR036069">
    <property type="entry name" value="DUF34/NIF3_sf"/>
</dbReference>
<dbReference type="PANTHER" id="PTHR13799:SF14">
    <property type="entry name" value="GTP CYCLOHYDROLASE 1 TYPE 2 HOMOLOG"/>
    <property type="match status" value="1"/>
</dbReference>
<reference evidence="7 8" key="1">
    <citation type="submission" date="2019-10" db="EMBL/GenBank/DDBJ databases">
        <title>Rudanella paleaurantiibacter sp. nov., isolated from sludge.</title>
        <authorList>
            <person name="Xu S.Q."/>
        </authorList>
    </citation>
    <scope>NUCLEOTIDE SEQUENCE [LARGE SCALE GENOMIC DNA]</scope>
    <source>
        <strain evidence="7 8">HX-22-17</strain>
    </source>
</reference>
<dbReference type="Proteomes" id="UP000488299">
    <property type="component" value="Unassembled WGS sequence"/>
</dbReference>
<dbReference type="FunFam" id="3.30.70.120:FF:000006">
    <property type="entry name" value="GTP cyclohydrolase 1 type 2 homolog"/>
    <property type="match status" value="1"/>
</dbReference>
<dbReference type="GO" id="GO:0005737">
    <property type="term" value="C:cytoplasm"/>
    <property type="evidence" value="ECO:0007669"/>
    <property type="project" value="TreeGrafter"/>
</dbReference>
<dbReference type="FunFam" id="3.40.1390.30:FF:000001">
    <property type="entry name" value="GTP cyclohydrolase 1 type 2"/>
    <property type="match status" value="1"/>
</dbReference>
<feature type="binding site" evidence="6">
    <location>
        <position position="65"/>
    </location>
    <ligand>
        <name>a divalent metal cation</name>
        <dbReference type="ChEBI" id="CHEBI:60240"/>
        <label>1</label>
    </ligand>
</feature>
<name>A0A7J5U405_9BACT</name>
<evidence type="ECO:0000256" key="5">
    <source>
        <dbReference type="PIRNR" id="PIRNR037489"/>
    </source>
</evidence>